<evidence type="ECO:0000313" key="2">
    <source>
        <dbReference type="Proteomes" id="UP001320119"/>
    </source>
</evidence>
<reference evidence="1 2" key="1">
    <citation type="journal article" date="2022" name="IScience">
        <title>An ultrasensitive nanofiber-based assay for enzymatic hydrolysis and deep-sea microbial degradation of cellulose.</title>
        <authorList>
            <person name="Tsudome M."/>
            <person name="Tachioka M."/>
            <person name="Miyazaki M."/>
            <person name="Uchimura K."/>
            <person name="Tsuda M."/>
            <person name="Takaki Y."/>
            <person name="Deguchi S."/>
        </authorList>
    </citation>
    <scope>NUCLEOTIDE SEQUENCE [LARGE SCALE GENOMIC DNA]</scope>
    <source>
        <strain evidence="1 2">GE09</strain>
    </source>
</reference>
<evidence type="ECO:0000313" key="1">
    <source>
        <dbReference type="EMBL" id="BCD97299.1"/>
    </source>
</evidence>
<dbReference type="InterPro" id="IPR034660">
    <property type="entry name" value="DinB/YfiT-like"/>
</dbReference>
<accession>A0AAN1WGR5</accession>
<dbReference type="InterPro" id="IPR018531">
    <property type="entry name" value="DUF1993"/>
</dbReference>
<organism evidence="1 2">
    <name type="scientific">Marinagarivorans cellulosilyticus</name>
    <dbReference type="NCBI Taxonomy" id="2721545"/>
    <lineage>
        <taxon>Bacteria</taxon>
        <taxon>Pseudomonadati</taxon>
        <taxon>Pseudomonadota</taxon>
        <taxon>Gammaproteobacteria</taxon>
        <taxon>Cellvibrionales</taxon>
        <taxon>Cellvibrionaceae</taxon>
        <taxon>Marinagarivorans</taxon>
    </lineage>
</organism>
<dbReference type="AlphaFoldDB" id="A0AAN1WGR5"/>
<protein>
    <recommendedName>
        <fullName evidence="3">DUF1993 domain-containing protein</fullName>
    </recommendedName>
</protein>
<proteinExistence type="predicted"/>
<evidence type="ECO:0008006" key="3">
    <source>
        <dbReference type="Google" id="ProtNLM"/>
    </source>
</evidence>
<dbReference type="EMBL" id="AP023086">
    <property type="protein sequence ID" value="BCD97299.1"/>
    <property type="molecule type" value="Genomic_DNA"/>
</dbReference>
<name>A0AAN1WGR5_9GAMM</name>
<sequence>MFNPTRLFIHYLGQLQHVLDVIKQNTGDSLLGARLHPDMLPLVNHVRAAANFTLRGCCPLACEKVVSFESDVCTVEALQQQIEQTTAYLNGLPKTRCKASSVLSEKAGFNEVALPADDFITLYIVPNFFFHLNTVYAIARHFGVPLSKQDYDGFHCYPAGFSFER</sequence>
<dbReference type="Gene3D" id="1.20.120.450">
    <property type="entry name" value="dinb family like domain"/>
    <property type="match status" value="1"/>
</dbReference>
<dbReference type="PANTHER" id="PTHR36922">
    <property type="entry name" value="BLL2446 PROTEIN"/>
    <property type="match status" value="1"/>
</dbReference>
<dbReference type="KEGG" id="marq:MARGE09_P1500"/>
<gene>
    <name evidence="1" type="ORF">MARGE09_P1500</name>
</gene>
<keyword evidence="2" id="KW-1185">Reference proteome</keyword>
<dbReference type="RefSeq" id="WP_236986771.1">
    <property type="nucleotide sequence ID" value="NZ_AP023086.1"/>
</dbReference>
<dbReference type="SUPFAM" id="SSF109854">
    <property type="entry name" value="DinB/YfiT-like putative metalloenzymes"/>
    <property type="match status" value="1"/>
</dbReference>
<dbReference type="Pfam" id="PF09351">
    <property type="entry name" value="DUF1993"/>
    <property type="match status" value="1"/>
</dbReference>
<dbReference type="PANTHER" id="PTHR36922:SF1">
    <property type="entry name" value="DUF1993 DOMAIN-CONTAINING PROTEIN"/>
    <property type="match status" value="1"/>
</dbReference>
<dbReference type="Proteomes" id="UP001320119">
    <property type="component" value="Chromosome"/>
</dbReference>